<feature type="region of interest" description="Disordered" evidence="4">
    <location>
        <begin position="230"/>
        <end position="253"/>
    </location>
</feature>
<gene>
    <name evidence="6" type="primary">phnF</name>
    <name evidence="6" type="ORF">DRV84_07700</name>
</gene>
<dbReference type="SUPFAM" id="SSF64288">
    <property type="entry name" value="Chorismate lyase-like"/>
    <property type="match status" value="1"/>
</dbReference>
<dbReference type="SMART" id="SM00866">
    <property type="entry name" value="UTRA"/>
    <property type="match status" value="1"/>
</dbReference>
<organism evidence="6 7">
    <name type="scientific">Rhodosalinus sediminis</name>
    <dbReference type="NCBI Taxonomy" id="1940533"/>
    <lineage>
        <taxon>Bacteria</taxon>
        <taxon>Pseudomonadati</taxon>
        <taxon>Pseudomonadota</taxon>
        <taxon>Alphaproteobacteria</taxon>
        <taxon>Rhodobacterales</taxon>
        <taxon>Paracoccaceae</taxon>
        <taxon>Rhodosalinus</taxon>
    </lineage>
</organism>
<dbReference type="CDD" id="cd07377">
    <property type="entry name" value="WHTH_GntR"/>
    <property type="match status" value="1"/>
</dbReference>
<dbReference type="RefSeq" id="WP_115979310.1">
    <property type="nucleotide sequence ID" value="NZ_QOHR01000007.1"/>
</dbReference>
<dbReference type="NCBIfam" id="TIGR02325">
    <property type="entry name" value="C_P_lyase_phnF"/>
    <property type="match status" value="1"/>
</dbReference>
<evidence type="ECO:0000313" key="7">
    <source>
        <dbReference type="Proteomes" id="UP000257131"/>
    </source>
</evidence>
<sequence>MPRTPLWTAIETALTEDIAEGRYASGDRLPSEAALAARFGVNRHTVRRALAALAEAGLVHARRGAGVFVQHAPTEYPIGRRTRFHRNLAAAGRLPAREIRLLETRAADAREAEALNLAPGDPALVCEGRSLADNQPLALFRSVFPAARLPGLEPALRELSSVTAALARAGVPDYTRRVTRVTARAATATQAAQLRVPEGAPLLRSVAVNTDPEGTPVEFGTTWFAGDRVTLTVSEPGEGPDEGGEQADDPADA</sequence>
<dbReference type="Pfam" id="PF00392">
    <property type="entry name" value="GntR"/>
    <property type="match status" value="1"/>
</dbReference>
<comment type="caution">
    <text evidence="6">The sequence shown here is derived from an EMBL/GenBank/DDBJ whole genome shotgun (WGS) entry which is preliminary data.</text>
</comment>
<evidence type="ECO:0000256" key="4">
    <source>
        <dbReference type="SAM" id="MobiDB-lite"/>
    </source>
</evidence>
<dbReference type="InterPro" id="IPR012702">
    <property type="entry name" value="CP_lyase_PhnF"/>
</dbReference>
<dbReference type="InterPro" id="IPR028978">
    <property type="entry name" value="Chorismate_lyase_/UTRA_dom_sf"/>
</dbReference>
<dbReference type="GO" id="GO:0045892">
    <property type="term" value="P:negative regulation of DNA-templated transcription"/>
    <property type="evidence" value="ECO:0007669"/>
    <property type="project" value="TreeGrafter"/>
</dbReference>
<keyword evidence="3" id="KW-0804">Transcription</keyword>
<keyword evidence="2" id="KW-0238">DNA-binding</keyword>
<dbReference type="SMART" id="SM00345">
    <property type="entry name" value="HTH_GNTR"/>
    <property type="match status" value="1"/>
</dbReference>
<dbReference type="Pfam" id="PF07702">
    <property type="entry name" value="UTRA"/>
    <property type="match status" value="1"/>
</dbReference>
<dbReference type="InterPro" id="IPR036390">
    <property type="entry name" value="WH_DNA-bd_sf"/>
</dbReference>
<feature type="domain" description="HTH gntR-type" evidence="5">
    <location>
        <begin position="4"/>
        <end position="72"/>
    </location>
</feature>
<dbReference type="GO" id="GO:0003677">
    <property type="term" value="F:DNA binding"/>
    <property type="evidence" value="ECO:0007669"/>
    <property type="project" value="UniProtKB-KW"/>
</dbReference>
<dbReference type="Gene3D" id="1.10.10.10">
    <property type="entry name" value="Winged helix-like DNA-binding domain superfamily/Winged helix DNA-binding domain"/>
    <property type="match status" value="1"/>
</dbReference>
<dbReference type="Gene3D" id="3.40.1410.10">
    <property type="entry name" value="Chorismate lyase-like"/>
    <property type="match status" value="1"/>
</dbReference>
<keyword evidence="7" id="KW-1185">Reference proteome</keyword>
<dbReference type="InterPro" id="IPR000524">
    <property type="entry name" value="Tscrpt_reg_HTH_GntR"/>
</dbReference>
<dbReference type="PANTHER" id="PTHR44846">
    <property type="entry name" value="MANNOSYL-D-GLYCERATE TRANSPORT/METABOLISM SYSTEM REPRESSOR MNGR-RELATED"/>
    <property type="match status" value="1"/>
</dbReference>
<dbReference type="GO" id="GO:0003700">
    <property type="term" value="F:DNA-binding transcription factor activity"/>
    <property type="evidence" value="ECO:0007669"/>
    <property type="project" value="InterPro"/>
</dbReference>
<dbReference type="InterPro" id="IPR050679">
    <property type="entry name" value="Bact_HTH_transcr_reg"/>
</dbReference>
<evidence type="ECO:0000256" key="1">
    <source>
        <dbReference type="ARBA" id="ARBA00023015"/>
    </source>
</evidence>
<dbReference type="PRINTS" id="PR00035">
    <property type="entry name" value="HTHGNTR"/>
</dbReference>
<protein>
    <submittedName>
        <fullName evidence="6">Phosphonate metabolism transcriptional regulator PhnF</fullName>
    </submittedName>
</protein>
<proteinExistence type="predicted"/>
<dbReference type="PROSITE" id="PS50949">
    <property type="entry name" value="HTH_GNTR"/>
    <property type="match status" value="1"/>
</dbReference>
<dbReference type="EMBL" id="QOHR01000007">
    <property type="protein sequence ID" value="REC57324.1"/>
    <property type="molecule type" value="Genomic_DNA"/>
</dbReference>
<dbReference type="OrthoDB" id="9800645at2"/>
<dbReference type="SUPFAM" id="SSF46785">
    <property type="entry name" value="Winged helix' DNA-binding domain"/>
    <property type="match status" value="1"/>
</dbReference>
<accession>A0A3D9BUW2</accession>
<name>A0A3D9BUW2_9RHOB</name>
<evidence type="ECO:0000313" key="6">
    <source>
        <dbReference type="EMBL" id="REC57324.1"/>
    </source>
</evidence>
<dbReference type="AlphaFoldDB" id="A0A3D9BUW2"/>
<evidence type="ECO:0000259" key="5">
    <source>
        <dbReference type="PROSITE" id="PS50949"/>
    </source>
</evidence>
<dbReference type="PANTHER" id="PTHR44846:SF1">
    <property type="entry name" value="MANNOSYL-D-GLYCERATE TRANSPORT_METABOLISM SYSTEM REPRESSOR MNGR-RELATED"/>
    <property type="match status" value="1"/>
</dbReference>
<evidence type="ECO:0000256" key="3">
    <source>
        <dbReference type="ARBA" id="ARBA00023163"/>
    </source>
</evidence>
<dbReference type="InterPro" id="IPR011663">
    <property type="entry name" value="UTRA"/>
</dbReference>
<dbReference type="InterPro" id="IPR036388">
    <property type="entry name" value="WH-like_DNA-bd_sf"/>
</dbReference>
<reference evidence="6 7" key="1">
    <citation type="journal article" date="2017" name="Int. J. Syst. Evol. Microbiol.">
        <title>Rhodosalinus sediminis gen. nov., sp. nov., isolated from marine saltern.</title>
        <authorList>
            <person name="Guo L.Y."/>
            <person name="Ling S.K."/>
            <person name="Li C.M."/>
            <person name="Chen G.J."/>
            <person name="Du Z.J."/>
        </authorList>
    </citation>
    <scope>NUCLEOTIDE SEQUENCE [LARGE SCALE GENOMIC DNA]</scope>
    <source>
        <strain evidence="6 7">WDN1C137</strain>
    </source>
</reference>
<dbReference type="Proteomes" id="UP000257131">
    <property type="component" value="Unassembled WGS sequence"/>
</dbReference>
<evidence type="ECO:0000256" key="2">
    <source>
        <dbReference type="ARBA" id="ARBA00023125"/>
    </source>
</evidence>
<keyword evidence="1" id="KW-0805">Transcription regulation</keyword>
<feature type="compositionally biased region" description="Acidic residues" evidence="4">
    <location>
        <begin position="238"/>
        <end position="253"/>
    </location>
</feature>